<keyword evidence="2" id="KW-1185">Reference proteome</keyword>
<sequence>MIFNSLELYGSQADRLLLYAETLDTIDESTREGRLLVKARDELGVNLQPVKVLHQESAAWPNWADSYTKLLAINQTQYSRIIAMDSDSLLLDSIDELFFVPPATVVMPRAYWLNTPHMSSHIMVLTPSTDAFQDVQQTIERKAGYGFYDMEVMNHVFGRTCQVMPSEPYALLTGEFRGGDHAAFLGSAPGHGEHIWTPDTLLNEAKLVHFSDHPLSKPWVATDEEINSAKPDCSFSAEVGNECRAQDIWMNFYKTFRNQRASICS</sequence>
<dbReference type="SUPFAM" id="SSF53448">
    <property type="entry name" value="Nucleotide-diphospho-sugar transferases"/>
    <property type="match status" value="1"/>
</dbReference>
<evidence type="ECO:0000313" key="1">
    <source>
        <dbReference type="EMBL" id="ROV99100.1"/>
    </source>
</evidence>
<organism evidence="1 2">
    <name type="scientific">Cytospora schulzeri</name>
    <dbReference type="NCBI Taxonomy" id="448051"/>
    <lineage>
        <taxon>Eukaryota</taxon>
        <taxon>Fungi</taxon>
        <taxon>Dikarya</taxon>
        <taxon>Ascomycota</taxon>
        <taxon>Pezizomycotina</taxon>
        <taxon>Sordariomycetes</taxon>
        <taxon>Sordariomycetidae</taxon>
        <taxon>Diaporthales</taxon>
        <taxon>Cytosporaceae</taxon>
        <taxon>Cytospora</taxon>
    </lineage>
</organism>
<dbReference type="Proteomes" id="UP000283895">
    <property type="component" value="Unassembled WGS sequence"/>
</dbReference>
<evidence type="ECO:0008006" key="3">
    <source>
        <dbReference type="Google" id="ProtNLM"/>
    </source>
</evidence>
<name>A0A423W6X9_9PEZI</name>
<evidence type="ECO:0000313" key="2">
    <source>
        <dbReference type="Proteomes" id="UP000283895"/>
    </source>
</evidence>
<comment type="caution">
    <text evidence="1">The sequence shown here is derived from an EMBL/GenBank/DDBJ whole genome shotgun (WGS) entry which is preliminary data.</text>
</comment>
<dbReference type="Gene3D" id="3.90.550.10">
    <property type="entry name" value="Spore Coat Polysaccharide Biosynthesis Protein SpsA, Chain A"/>
    <property type="match status" value="1"/>
</dbReference>
<protein>
    <recommendedName>
        <fullName evidence="3">Nucleotide-diphospho-sugar transferase</fullName>
    </recommendedName>
</protein>
<dbReference type="EMBL" id="LKEA01000024">
    <property type="protein sequence ID" value="ROV99100.1"/>
    <property type="molecule type" value="Genomic_DNA"/>
</dbReference>
<dbReference type="AlphaFoldDB" id="A0A423W6X9"/>
<dbReference type="InterPro" id="IPR029044">
    <property type="entry name" value="Nucleotide-diphossugar_trans"/>
</dbReference>
<gene>
    <name evidence="1" type="ORF">VMCG_06600</name>
</gene>
<accession>A0A423W6X9</accession>
<reference evidence="1 2" key="1">
    <citation type="submission" date="2015-09" db="EMBL/GenBank/DDBJ databases">
        <title>Host preference determinants of Valsa canker pathogens revealed by comparative genomics.</title>
        <authorList>
            <person name="Yin Z."/>
            <person name="Huang L."/>
        </authorList>
    </citation>
    <scope>NUCLEOTIDE SEQUENCE [LARGE SCALE GENOMIC DNA]</scope>
    <source>
        <strain evidence="1 2">03-1</strain>
    </source>
</reference>
<dbReference type="InterPro" id="IPR050587">
    <property type="entry name" value="GNT1/Glycosyltrans_8"/>
</dbReference>
<dbReference type="OrthoDB" id="2014201at2759"/>
<dbReference type="PANTHER" id="PTHR11183">
    <property type="entry name" value="GLYCOGENIN SUBFAMILY MEMBER"/>
    <property type="match status" value="1"/>
</dbReference>
<dbReference type="STRING" id="356882.A0A423W6X9"/>
<proteinExistence type="predicted"/>